<comment type="caution">
    <text evidence="2">The sequence shown here is derived from an EMBL/GenBank/DDBJ whole genome shotgun (WGS) entry which is preliminary data.</text>
</comment>
<feature type="transmembrane region" description="Helical" evidence="1">
    <location>
        <begin position="205"/>
        <end position="222"/>
    </location>
</feature>
<keyword evidence="1" id="KW-0472">Membrane</keyword>
<organism evidence="2 3">
    <name type="scientific">Microbacterium fluvii</name>
    <dbReference type="NCBI Taxonomy" id="415215"/>
    <lineage>
        <taxon>Bacteria</taxon>
        <taxon>Bacillati</taxon>
        <taxon>Actinomycetota</taxon>
        <taxon>Actinomycetes</taxon>
        <taxon>Micrococcales</taxon>
        <taxon>Microbacteriaceae</taxon>
        <taxon>Microbacterium</taxon>
    </lineage>
</organism>
<reference evidence="3" key="1">
    <citation type="journal article" date="2019" name="Int. J. Syst. Evol. Microbiol.">
        <title>The Global Catalogue of Microorganisms (GCM) 10K type strain sequencing project: providing services to taxonomists for standard genome sequencing and annotation.</title>
        <authorList>
            <consortium name="The Broad Institute Genomics Platform"/>
            <consortium name="The Broad Institute Genome Sequencing Center for Infectious Disease"/>
            <person name="Wu L."/>
            <person name="Ma J."/>
        </authorList>
    </citation>
    <scope>NUCLEOTIDE SEQUENCE [LARGE SCALE GENOMIC DNA]</scope>
    <source>
        <strain evidence="3">CGMCC 1.15772</strain>
    </source>
</reference>
<evidence type="ECO:0000313" key="3">
    <source>
        <dbReference type="Proteomes" id="UP001596507"/>
    </source>
</evidence>
<feature type="transmembrane region" description="Helical" evidence="1">
    <location>
        <begin position="88"/>
        <end position="105"/>
    </location>
</feature>
<feature type="transmembrane region" description="Helical" evidence="1">
    <location>
        <begin position="145"/>
        <end position="172"/>
    </location>
</feature>
<proteinExistence type="predicted"/>
<dbReference type="InterPro" id="IPR038330">
    <property type="entry name" value="TspO/MBR-related_sf"/>
</dbReference>
<feature type="transmembrane region" description="Helical" evidence="1">
    <location>
        <begin position="12"/>
        <end position="35"/>
    </location>
</feature>
<feature type="transmembrane region" description="Helical" evidence="1">
    <location>
        <begin position="178"/>
        <end position="198"/>
    </location>
</feature>
<accession>A0ABW2HD67</accession>
<feature type="transmembrane region" description="Helical" evidence="1">
    <location>
        <begin position="55"/>
        <end position="76"/>
    </location>
</feature>
<keyword evidence="3" id="KW-1185">Reference proteome</keyword>
<name>A0ABW2HD67_9MICO</name>
<keyword evidence="1" id="KW-0812">Transmembrane</keyword>
<dbReference type="Proteomes" id="UP001596507">
    <property type="component" value="Unassembled WGS sequence"/>
</dbReference>
<dbReference type="Gene3D" id="1.20.1260.100">
    <property type="entry name" value="TspO/MBR protein"/>
    <property type="match status" value="1"/>
</dbReference>
<evidence type="ECO:0000313" key="2">
    <source>
        <dbReference type="EMBL" id="MFC7267385.1"/>
    </source>
</evidence>
<dbReference type="RefSeq" id="WP_262872338.1">
    <property type="nucleotide sequence ID" value="NZ_BAABKW010000008.1"/>
</dbReference>
<keyword evidence="1" id="KW-1133">Transmembrane helix</keyword>
<feature type="transmembrane region" description="Helical" evidence="1">
    <location>
        <begin position="111"/>
        <end position="133"/>
    </location>
</feature>
<dbReference type="PANTHER" id="PTHR33802">
    <property type="entry name" value="SI:CH211-161H7.5-RELATED"/>
    <property type="match status" value="1"/>
</dbReference>
<dbReference type="PANTHER" id="PTHR33802:SF1">
    <property type="entry name" value="XK-RELATED PROTEIN"/>
    <property type="match status" value="1"/>
</dbReference>
<dbReference type="EMBL" id="JBHTBE010000001">
    <property type="protein sequence ID" value="MFC7267385.1"/>
    <property type="molecule type" value="Genomic_DNA"/>
</dbReference>
<feature type="transmembrane region" description="Helical" evidence="1">
    <location>
        <begin position="234"/>
        <end position="255"/>
    </location>
</feature>
<evidence type="ECO:0000256" key="1">
    <source>
        <dbReference type="SAM" id="Phobius"/>
    </source>
</evidence>
<sequence>MRASDAVRQAAVVLATIAMIVLAMIGTGLFGGVRVQDLQQGALDADATVLAPGRPAFAIWTVIYLGLIAYALWQALPSQRESVRHRAVGWWVAASCLFNGAWLVLAQETTLALTVLGIIGLLIVLCVLFRIAVATRSRSDGFVDALLIDGVTGLHLGWVTLATVANITAWLATLIDPGGSAELIGCLVLAAVGLIGVALGWTSGWRLAPALAIAWGLSWVAVERLSGEPASTSVGITAAVVAAVVLVPTLVIRLLKLLRSNTD</sequence>
<gene>
    <name evidence="2" type="ORF">ACFQRL_00285</name>
</gene>
<protein>
    <submittedName>
        <fullName evidence="2">TspO/MBR family protein</fullName>
    </submittedName>
</protein>